<organism evidence="1 2">
    <name type="scientific">Porites evermanni</name>
    <dbReference type="NCBI Taxonomy" id="104178"/>
    <lineage>
        <taxon>Eukaryota</taxon>
        <taxon>Metazoa</taxon>
        <taxon>Cnidaria</taxon>
        <taxon>Anthozoa</taxon>
        <taxon>Hexacorallia</taxon>
        <taxon>Scleractinia</taxon>
        <taxon>Fungiina</taxon>
        <taxon>Poritidae</taxon>
        <taxon>Porites</taxon>
    </lineage>
</organism>
<protein>
    <submittedName>
        <fullName evidence="1">Uncharacterized protein</fullName>
    </submittedName>
</protein>
<accession>A0ABN8SRG8</accession>
<evidence type="ECO:0000313" key="1">
    <source>
        <dbReference type="EMBL" id="CAH3193236.1"/>
    </source>
</evidence>
<dbReference type="EMBL" id="CALNXI010003427">
    <property type="protein sequence ID" value="CAH3193236.1"/>
    <property type="molecule type" value="Genomic_DNA"/>
</dbReference>
<evidence type="ECO:0000313" key="2">
    <source>
        <dbReference type="Proteomes" id="UP001159427"/>
    </source>
</evidence>
<dbReference type="Proteomes" id="UP001159427">
    <property type="component" value="Unassembled WGS sequence"/>
</dbReference>
<reference evidence="1 2" key="1">
    <citation type="submission" date="2022-05" db="EMBL/GenBank/DDBJ databases">
        <authorList>
            <consortium name="Genoscope - CEA"/>
            <person name="William W."/>
        </authorList>
    </citation>
    <scope>NUCLEOTIDE SEQUENCE [LARGE SCALE GENOMIC DNA]</scope>
</reference>
<name>A0ABN8SRG8_9CNID</name>
<sequence length="133" mass="15504">MRRGRKVDNSRIDQPDDQHIGEVEEEGYRFLGILLFDQTLNTKMKGTITAEYIRRVKKLCRSKLNSRNLISGINAWAVSVARYSVGVMDWTVEEVVNMDRKTRRILAINGCLHTRSKVARLYRSAEKGREWFD</sequence>
<gene>
    <name evidence="1" type="ORF">PEVE_00025457</name>
</gene>
<dbReference type="PANTHER" id="PTHR35450">
    <property type="entry name" value="REVERSE TRANSCRIPTASE DOMAIN-CONTAINING PROTEIN"/>
    <property type="match status" value="1"/>
</dbReference>
<comment type="caution">
    <text evidence="1">The sequence shown here is derived from an EMBL/GenBank/DDBJ whole genome shotgun (WGS) entry which is preliminary data.</text>
</comment>
<dbReference type="PANTHER" id="PTHR35450:SF2">
    <property type="entry name" value="REVERSE TRANSCRIPTASE DOMAIN-CONTAINING PROTEIN"/>
    <property type="match status" value="1"/>
</dbReference>
<keyword evidence="2" id="KW-1185">Reference proteome</keyword>
<proteinExistence type="predicted"/>